<reference evidence="7" key="2">
    <citation type="submission" date="2025-08" db="UniProtKB">
        <authorList>
            <consortium name="Ensembl"/>
        </authorList>
    </citation>
    <scope>IDENTIFICATION</scope>
</reference>
<organism evidence="7 8">
    <name type="scientific">Denticeps clupeoides</name>
    <name type="common">denticle herring</name>
    <dbReference type="NCBI Taxonomy" id="299321"/>
    <lineage>
        <taxon>Eukaryota</taxon>
        <taxon>Metazoa</taxon>
        <taxon>Chordata</taxon>
        <taxon>Craniata</taxon>
        <taxon>Vertebrata</taxon>
        <taxon>Euteleostomi</taxon>
        <taxon>Actinopterygii</taxon>
        <taxon>Neopterygii</taxon>
        <taxon>Teleostei</taxon>
        <taxon>Clupei</taxon>
        <taxon>Clupeiformes</taxon>
        <taxon>Denticipitoidei</taxon>
        <taxon>Denticipitidae</taxon>
        <taxon>Denticeps</taxon>
    </lineage>
</organism>
<dbReference type="Pfam" id="PF07686">
    <property type="entry name" value="V-set"/>
    <property type="match status" value="1"/>
</dbReference>
<evidence type="ECO:0000256" key="1">
    <source>
        <dbReference type="ARBA" id="ARBA00022729"/>
    </source>
</evidence>
<dbReference type="InterPro" id="IPR007110">
    <property type="entry name" value="Ig-like_dom"/>
</dbReference>
<dbReference type="Proteomes" id="UP000694580">
    <property type="component" value="Chromosome 4"/>
</dbReference>
<evidence type="ECO:0000313" key="8">
    <source>
        <dbReference type="Proteomes" id="UP000694580"/>
    </source>
</evidence>
<protein>
    <recommendedName>
        <fullName evidence="6">Ig-like domain-containing protein</fullName>
    </recommendedName>
</protein>
<sequence>VLTALIGLFSSRGQKIVDPIQTDVTGFEGGIMTFSCIFRDGGSSPDLFWYIQRHNSVPRFILRRDTYSYGDNGTEFNQRFYSKLNNSASSVPLTIQNLQVSDSAVYYCALRPTVHLHIQQ</sequence>
<dbReference type="Gene3D" id="2.60.40.10">
    <property type="entry name" value="Immunoglobulins"/>
    <property type="match status" value="1"/>
</dbReference>
<dbReference type="PANTHER" id="PTHR19367:SF18">
    <property type="entry name" value="T CELL RECEPTOR ALPHA VARIABLE 16"/>
    <property type="match status" value="1"/>
</dbReference>
<dbReference type="InterPro" id="IPR003599">
    <property type="entry name" value="Ig_sub"/>
</dbReference>
<keyword evidence="5" id="KW-1279">T cell receptor</keyword>
<dbReference type="SMART" id="SM00406">
    <property type="entry name" value="IGv"/>
    <property type="match status" value="1"/>
</dbReference>
<proteinExistence type="predicted"/>
<dbReference type="PANTHER" id="PTHR19367">
    <property type="entry name" value="T-CELL RECEPTOR ALPHA CHAIN V REGION"/>
    <property type="match status" value="1"/>
</dbReference>
<dbReference type="InterPro" id="IPR051287">
    <property type="entry name" value="TCR_variable_region"/>
</dbReference>
<dbReference type="GO" id="GO:0042101">
    <property type="term" value="C:T cell receptor complex"/>
    <property type="evidence" value="ECO:0007669"/>
    <property type="project" value="UniProtKB-KW"/>
</dbReference>
<dbReference type="InterPro" id="IPR036179">
    <property type="entry name" value="Ig-like_dom_sf"/>
</dbReference>
<dbReference type="AlphaFoldDB" id="A0AAY4ACQ9"/>
<evidence type="ECO:0000256" key="4">
    <source>
        <dbReference type="ARBA" id="ARBA00023319"/>
    </source>
</evidence>
<keyword evidence="1" id="KW-0732">Signal</keyword>
<accession>A0AAY4ACQ9</accession>
<dbReference type="PROSITE" id="PS50835">
    <property type="entry name" value="IG_LIKE"/>
    <property type="match status" value="1"/>
</dbReference>
<evidence type="ECO:0000256" key="3">
    <source>
        <dbReference type="ARBA" id="ARBA00023170"/>
    </source>
</evidence>
<dbReference type="InterPro" id="IPR013106">
    <property type="entry name" value="Ig_V-set"/>
</dbReference>
<reference evidence="7" key="3">
    <citation type="submission" date="2025-09" db="UniProtKB">
        <authorList>
            <consortium name="Ensembl"/>
        </authorList>
    </citation>
    <scope>IDENTIFICATION</scope>
</reference>
<dbReference type="InterPro" id="IPR013783">
    <property type="entry name" value="Ig-like_fold"/>
</dbReference>
<dbReference type="GO" id="GO:0002250">
    <property type="term" value="P:adaptive immune response"/>
    <property type="evidence" value="ECO:0007669"/>
    <property type="project" value="UniProtKB-KW"/>
</dbReference>
<evidence type="ECO:0000256" key="5">
    <source>
        <dbReference type="ARBA" id="ARBA00043266"/>
    </source>
</evidence>
<feature type="domain" description="Ig-like" evidence="6">
    <location>
        <begin position="19"/>
        <end position="120"/>
    </location>
</feature>
<evidence type="ECO:0000259" key="6">
    <source>
        <dbReference type="PROSITE" id="PS50835"/>
    </source>
</evidence>
<evidence type="ECO:0000313" key="7">
    <source>
        <dbReference type="Ensembl" id="ENSDCDP00010006828.1"/>
    </source>
</evidence>
<dbReference type="GeneTree" id="ENSGT01030000234557"/>
<dbReference type="SUPFAM" id="SSF48726">
    <property type="entry name" value="Immunoglobulin"/>
    <property type="match status" value="1"/>
</dbReference>
<dbReference type="Ensembl" id="ENSDCDT00010007062.1">
    <property type="protein sequence ID" value="ENSDCDP00010006828.1"/>
    <property type="gene ID" value="ENSDCDG00010002935.1"/>
</dbReference>
<keyword evidence="4" id="KW-0393">Immunoglobulin domain</keyword>
<keyword evidence="3" id="KW-0675">Receptor</keyword>
<reference evidence="7 8" key="1">
    <citation type="submission" date="2020-06" db="EMBL/GenBank/DDBJ databases">
        <authorList>
            <consortium name="Wellcome Sanger Institute Data Sharing"/>
        </authorList>
    </citation>
    <scope>NUCLEOTIDE SEQUENCE [LARGE SCALE GENOMIC DNA]</scope>
</reference>
<keyword evidence="8" id="KW-1185">Reference proteome</keyword>
<evidence type="ECO:0000256" key="2">
    <source>
        <dbReference type="ARBA" id="ARBA00023130"/>
    </source>
</evidence>
<keyword evidence="2" id="KW-1064">Adaptive immunity</keyword>
<name>A0AAY4ACQ9_9TELE</name>
<dbReference type="SMART" id="SM00409">
    <property type="entry name" value="IG"/>
    <property type="match status" value="1"/>
</dbReference>
<keyword evidence="5" id="KW-0391">Immunity</keyword>